<evidence type="ECO:0000313" key="1">
    <source>
        <dbReference type="EMBL" id="MBJ7597030.1"/>
    </source>
</evidence>
<comment type="caution">
    <text evidence="1">The sequence shown here is derived from an EMBL/GenBank/DDBJ whole genome shotgun (WGS) entry which is preliminary data.</text>
</comment>
<protein>
    <submittedName>
        <fullName evidence="1">DUF488 family protein</fullName>
    </submittedName>
</protein>
<keyword evidence="2" id="KW-1185">Reference proteome</keyword>
<reference evidence="1" key="1">
    <citation type="submission" date="2020-10" db="EMBL/GenBank/DDBJ databases">
        <title>Ca. Dormibacterota MAGs.</title>
        <authorList>
            <person name="Montgomery K."/>
        </authorList>
    </citation>
    <scope>NUCLEOTIDE SEQUENCE [LARGE SCALE GENOMIC DNA]</scope>
    <source>
        <strain evidence="1">SC8812_S17_10</strain>
    </source>
</reference>
<sequence length="92" mass="10147">MTAFASAPEAGPELLRIRLSANGPRARRLPAPSTAWAEKPVPYCSVRRPPGEGDEDHLVELARREPVVLLYGARDPEHNQAVVIRELVEKTP</sequence>
<dbReference type="EMBL" id="JAEKNR010000032">
    <property type="protein sequence ID" value="MBJ7597030.1"/>
    <property type="molecule type" value="Genomic_DNA"/>
</dbReference>
<evidence type="ECO:0000313" key="2">
    <source>
        <dbReference type="Proteomes" id="UP000612893"/>
    </source>
</evidence>
<dbReference type="InterPro" id="IPR007438">
    <property type="entry name" value="DUF488"/>
</dbReference>
<gene>
    <name evidence="1" type="ORF">JF922_02945</name>
</gene>
<dbReference type="AlphaFoldDB" id="A0A934K791"/>
<organism evidence="1 2">
    <name type="scientific">Candidatus Nephthysia bennettiae</name>
    <dbReference type="NCBI Taxonomy" id="3127016"/>
    <lineage>
        <taxon>Bacteria</taxon>
        <taxon>Bacillati</taxon>
        <taxon>Candidatus Dormiibacterota</taxon>
        <taxon>Candidatus Dormibacteria</taxon>
        <taxon>Candidatus Dormibacterales</taxon>
        <taxon>Candidatus Dormibacteraceae</taxon>
        <taxon>Candidatus Nephthysia</taxon>
    </lineage>
</organism>
<dbReference type="Pfam" id="PF04343">
    <property type="entry name" value="DUF488"/>
    <property type="match status" value="1"/>
</dbReference>
<name>A0A934K791_9BACT</name>
<dbReference type="Proteomes" id="UP000612893">
    <property type="component" value="Unassembled WGS sequence"/>
</dbReference>
<accession>A0A934K791</accession>
<proteinExistence type="predicted"/>